<feature type="transmembrane region" description="Helical" evidence="2">
    <location>
        <begin position="20"/>
        <end position="42"/>
    </location>
</feature>
<accession>A0A3B0YTI7</accession>
<proteinExistence type="predicted"/>
<evidence type="ECO:0000256" key="1">
    <source>
        <dbReference type="SAM" id="MobiDB-lite"/>
    </source>
</evidence>
<protein>
    <submittedName>
        <fullName evidence="3">Serine/threonine protein phosphatase</fullName>
        <ecNumber evidence="3">3.1.3.16</ecNumber>
    </submittedName>
</protein>
<keyword evidence="2" id="KW-0472">Membrane</keyword>
<feature type="region of interest" description="Disordered" evidence="1">
    <location>
        <begin position="75"/>
        <end position="199"/>
    </location>
</feature>
<dbReference type="PANTHER" id="PTHR35480">
    <property type="entry name" value="MATERNAL EFFECT EMBRYO ARREST 22"/>
    <property type="match status" value="1"/>
</dbReference>
<sequence>MTAKQQPQMEWSSHVAEDKYFIRICLVTLFIFIVLSISIPLVNIPPIEKSTVKPIPQRFAKLILEKKKIIEKPKKKELTAAEKAALKKAEEERRKRLEEERKKREAERKKREEELKKKREEDRKKAEAERKKREAELKKKREEDRKKSEAERKKAEAERKRQEAARKKAEIERQRQEIARKKAEAEQQRKEETRRRAEAERKRIAAEKRRIAEEKKKGEALAASLFGDLADLPNEPVTSISGNNALIAKTERGTTAKTLSSPNVLTSKTAGTRQGSGGIDAAKMGQLDIGAGIDVALENRATTILEEVDLGVLDGSDNDASTVTASGQPIRSKRELNTALERKKGRIYKIYQRALRKDPTLGGKVVLKLTILPTGDVESVEIVSSDIDVDSFLRKLKTLIKSIKFPDRDVSTVVVNYPIDFGAL</sequence>
<keyword evidence="3" id="KW-0378">Hydrolase</keyword>
<reference evidence="3" key="1">
    <citation type="submission" date="2018-06" db="EMBL/GenBank/DDBJ databases">
        <authorList>
            <person name="Zhirakovskaya E."/>
        </authorList>
    </citation>
    <scope>NUCLEOTIDE SEQUENCE</scope>
</reference>
<name>A0A3B0YTI7_9ZZZZ</name>
<organism evidence="3">
    <name type="scientific">hydrothermal vent metagenome</name>
    <dbReference type="NCBI Taxonomy" id="652676"/>
    <lineage>
        <taxon>unclassified sequences</taxon>
        <taxon>metagenomes</taxon>
        <taxon>ecological metagenomes</taxon>
    </lineage>
</organism>
<dbReference type="NCBIfam" id="NF033768">
    <property type="entry name" value="myxo_SS_tail"/>
    <property type="match status" value="1"/>
</dbReference>
<gene>
    <name evidence="3" type="ORF">MNBD_GAMMA16-1493</name>
</gene>
<dbReference type="EMBL" id="UOFO01000036">
    <property type="protein sequence ID" value="VAW84225.1"/>
    <property type="molecule type" value="Genomic_DNA"/>
</dbReference>
<keyword evidence="2" id="KW-1133">Transmembrane helix</keyword>
<dbReference type="PANTHER" id="PTHR35480:SF1">
    <property type="entry name" value="MATERNAL EFFECT EMBRYO ARREST 22"/>
    <property type="match status" value="1"/>
</dbReference>
<evidence type="ECO:0000313" key="3">
    <source>
        <dbReference type="EMBL" id="VAW84225.1"/>
    </source>
</evidence>
<dbReference type="GO" id="GO:0004722">
    <property type="term" value="F:protein serine/threonine phosphatase activity"/>
    <property type="evidence" value="ECO:0007669"/>
    <property type="project" value="UniProtKB-EC"/>
</dbReference>
<dbReference type="AlphaFoldDB" id="A0A3B0YTI7"/>
<dbReference type="SUPFAM" id="SSF74653">
    <property type="entry name" value="TolA/TonB C-terminal domain"/>
    <property type="match status" value="1"/>
</dbReference>
<dbReference type="InterPro" id="IPR049806">
    <property type="entry name" value="MasK-like_C"/>
</dbReference>
<evidence type="ECO:0000256" key="2">
    <source>
        <dbReference type="SAM" id="Phobius"/>
    </source>
</evidence>
<dbReference type="EC" id="3.1.3.16" evidence="3"/>
<keyword evidence="2" id="KW-0812">Transmembrane</keyword>